<dbReference type="InterPro" id="IPR036393">
    <property type="entry name" value="AceGlu_kinase-like_sf"/>
</dbReference>
<dbReference type="Gene3D" id="3.40.1160.10">
    <property type="entry name" value="Acetylglutamate kinase-like"/>
    <property type="match status" value="1"/>
</dbReference>
<proteinExistence type="predicted"/>
<keyword evidence="2" id="KW-0808">Transferase</keyword>
<dbReference type="EMBL" id="UOGL01000135">
    <property type="protein sequence ID" value="VAX37609.1"/>
    <property type="molecule type" value="Genomic_DNA"/>
</dbReference>
<evidence type="ECO:0000313" key="2">
    <source>
        <dbReference type="EMBL" id="VAX37609.1"/>
    </source>
</evidence>
<keyword evidence="2" id="KW-0418">Kinase</keyword>
<protein>
    <submittedName>
        <fullName evidence="2">5-(Aminomethyl)-3-furanmethanol phosphate kinase</fullName>
    </submittedName>
</protein>
<dbReference type="InterPro" id="IPR001048">
    <property type="entry name" value="Asp/Glu/Uridylate_kinase"/>
</dbReference>
<reference evidence="2" key="1">
    <citation type="submission" date="2018-06" db="EMBL/GenBank/DDBJ databases">
        <authorList>
            <person name="Zhirakovskaya E."/>
        </authorList>
    </citation>
    <scope>NUCLEOTIDE SEQUENCE</scope>
</reference>
<dbReference type="Pfam" id="PF00696">
    <property type="entry name" value="AA_kinase"/>
    <property type="match status" value="1"/>
</dbReference>
<organism evidence="2">
    <name type="scientific">hydrothermal vent metagenome</name>
    <dbReference type="NCBI Taxonomy" id="652676"/>
    <lineage>
        <taxon>unclassified sequences</taxon>
        <taxon>metagenomes</taxon>
        <taxon>ecological metagenomes</taxon>
    </lineage>
</organism>
<dbReference type="SUPFAM" id="SSF53633">
    <property type="entry name" value="Carbamate kinase-like"/>
    <property type="match status" value="1"/>
</dbReference>
<accession>A0A3B1D5X2</accession>
<dbReference type="AlphaFoldDB" id="A0A3B1D5X2"/>
<gene>
    <name evidence="2" type="ORF">MNBD_PLANCTO02-2079</name>
</gene>
<evidence type="ECO:0000259" key="1">
    <source>
        <dbReference type="Pfam" id="PF00696"/>
    </source>
</evidence>
<feature type="domain" description="Aspartate/glutamate/uridylate kinase" evidence="1">
    <location>
        <begin position="6"/>
        <end position="154"/>
    </location>
</feature>
<dbReference type="GO" id="GO:0016301">
    <property type="term" value="F:kinase activity"/>
    <property type="evidence" value="ECO:0007669"/>
    <property type="project" value="UniProtKB-KW"/>
</dbReference>
<name>A0A3B1D5X2_9ZZZZ</name>
<sequence length="188" mass="20902">MPFSSIVIYKIGGSLLTLPDLAKRLLAQLSLSPHSHPLLIVGGGKVTDVVRAWDELYQLGDEVAHQLALQSLALNEALLLKIIPQAVHVMSLKEAKEVWQAGGIPLLKTRHFLEETEPTSTVPLPHNWDVTSDSIAAWVAIEWAAEKLVLVKSIHPPERFQEQANVVDAYFTKLMPLVPNVEWVNLRD</sequence>